<organism evidence="1 2">
    <name type="scientific">Flavobacterium urocaniciphilum</name>
    <dbReference type="NCBI Taxonomy" id="1299341"/>
    <lineage>
        <taxon>Bacteria</taxon>
        <taxon>Pseudomonadati</taxon>
        <taxon>Bacteroidota</taxon>
        <taxon>Flavobacteriia</taxon>
        <taxon>Flavobacteriales</taxon>
        <taxon>Flavobacteriaceae</taxon>
        <taxon>Flavobacterium</taxon>
    </lineage>
</organism>
<protein>
    <submittedName>
        <fullName evidence="1">Uncharacterized protein</fullName>
    </submittedName>
</protein>
<reference evidence="1 2" key="1">
    <citation type="submission" date="2016-10" db="EMBL/GenBank/DDBJ databases">
        <authorList>
            <person name="de Groot N.N."/>
        </authorList>
    </citation>
    <scope>NUCLEOTIDE SEQUENCE [LARGE SCALE GENOMIC DNA]</scope>
    <source>
        <strain evidence="1 2">DSM 27078</strain>
    </source>
</reference>
<sequence length="175" mass="20447">MKFTLVIFLLTFLQGFSQQNLEKCSLEKDNLEFVLKIKNENSLANKLELITNKIYRDTIYKPDSTYFKNRGYFDNEYLDNLNNKCGKKVLLFVFYKKGKKMVQIDPLLFKENQIVFENMNVSNIERIYFFEKNGQSQAIFGTFASEGVVVIYTNDRKIKKLINKIKTSANSGLAQ</sequence>
<name>A0A1H9D4V2_9FLAO</name>
<dbReference type="OrthoDB" id="9768177at2"/>
<gene>
    <name evidence="1" type="ORF">SAMN05444005_10628</name>
</gene>
<proteinExistence type="predicted"/>
<accession>A0A1H9D4V2</accession>
<evidence type="ECO:0000313" key="2">
    <source>
        <dbReference type="Proteomes" id="UP000198648"/>
    </source>
</evidence>
<dbReference type="EMBL" id="FOEI01000006">
    <property type="protein sequence ID" value="SEQ08379.1"/>
    <property type="molecule type" value="Genomic_DNA"/>
</dbReference>
<dbReference type="Proteomes" id="UP000198648">
    <property type="component" value="Unassembled WGS sequence"/>
</dbReference>
<evidence type="ECO:0000313" key="1">
    <source>
        <dbReference type="EMBL" id="SEQ08379.1"/>
    </source>
</evidence>
<keyword evidence="2" id="KW-1185">Reference proteome</keyword>
<dbReference type="AlphaFoldDB" id="A0A1H9D4V2"/>
<dbReference type="STRING" id="1299341.SAMN05444005_10628"/>
<dbReference type="RefSeq" id="WP_091468820.1">
    <property type="nucleotide sequence ID" value="NZ_FOEI01000006.1"/>
</dbReference>